<dbReference type="GeneTree" id="ENSGT00940000155025"/>
<evidence type="ECO:0000259" key="4">
    <source>
        <dbReference type="PROSITE" id="PS51304"/>
    </source>
</evidence>
<evidence type="ECO:0000256" key="2">
    <source>
        <dbReference type="RuleBase" id="RU102079"/>
    </source>
</evidence>
<proteinExistence type="predicted"/>
<evidence type="ECO:0000256" key="1">
    <source>
        <dbReference type="ARBA" id="ARBA00022734"/>
    </source>
</evidence>
<accession>A0A3B3QPV9</accession>
<dbReference type="SMART" id="SM00276">
    <property type="entry name" value="GLECT"/>
    <property type="match status" value="1"/>
</dbReference>
<dbReference type="KEGG" id="pki:111840515"/>
<dbReference type="PANTHER" id="PTHR11346:SF97">
    <property type="entry name" value="GALECTIN-1"/>
    <property type="match status" value="1"/>
</dbReference>
<dbReference type="InterPro" id="IPR013320">
    <property type="entry name" value="ConA-like_dom_sf"/>
</dbReference>
<dbReference type="Gene3D" id="2.60.120.200">
    <property type="match status" value="1"/>
</dbReference>
<dbReference type="GO" id="GO:0043236">
    <property type="term" value="F:laminin binding"/>
    <property type="evidence" value="ECO:0007669"/>
    <property type="project" value="TreeGrafter"/>
</dbReference>
<dbReference type="AlphaFoldDB" id="A0A3B3QPV9"/>
<evidence type="ECO:0000256" key="3">
    <source>
        <dbReference type="SAM" id="SignalP"/>
    </source>
</evidence>
<dbReference type="GO" id="GO:0005615">
    <property type="term" value="C:extracellular space"/>
    <property type="evidence" value="ECO:0007669"/>
    <property type="project" value="TreeGrafter"/>
</dbReference>
<feature type="domain" description="Galectin" evidence="4">
    <location>
        <begin position="26"/>
        <end position="157"/>
    </location>
</feature>
<dbReference type="Pfam" id="PF00337">
    <property type="entry name" value="Gal-bind_lectin"/>
    <property type="match status" value="1"/>
</dbReference>
<dbReference type="Ensembl" id="ENSPKIT00000032817.1">
    <property type="protein sequence ID" value="ENSPKIP00000008732.1"/>
    <property type="gene ID" value="ENSPKIG00000024103.1"/>
</dbReference>
<keyword evidence="3" id="KW-0732">Signal</keyword>
<name>A0A3B3QPV9_9TELE</name>
<sequence>MNIGSWALLLLCVLHLHFGHTKQEPELTLKDMAMKTTNHLKITGIPLLNGSRFYIEIGYNVANIGIHFDVRFDHEKDHHVIVINSRKEGIWSAEQRDKRFPFKQGEKFKVIINFSKNKFLVSMPGNIILSFPNRFAADKFMFIRVRGDLRIKGFDIM</sequence>
<dbReference type="OrthoDB" id="8918229at2759"/>
<dbReference type="InterPro" id="IPR001079">
    <property type="entry name" value="Galectin_CRD"/>
</dbReference>
<evidence type="ECO:0000313" key="5">
    <source>
        <dbReference type="Ensembl" id="ENSPKIP00000008732.1"/>
    </source>
</evidence>
<dbReference type="GO" id="GO:0016936">
    <property type="term" value="F:galactoside binding"/>
    <property type="evidence" value="ECO:0007669"/>
    <property type="project" value="TreeGrafter"/>
</dbReference>
<dbReference type="CDD" id="cd00070">
    <property type="entry name" value="GLECT"/>
    <property type="match status" value="1"/>
</dbReference>
<dbReference type="PANTHER" id="PTHR11346">
    <property type="entry name" value="GALECTIN"/>
    <property type="match status" value="1"/>
</dbReference>
<dbReference type="Proteomes" id="UP000261540">
    <property type="component" value="Unplaced"/>
</dbReference>
<reference evidence="5" key="2">
    <citation type="submission" date="2025-09" db="UniProtKB">
        <authorList>
            <consortium name="Ensembl"/>
        </authorList>
    </citation>
    <scope>IDENTIFICATION</scope>
</reference>
<dbReference type="GO" id="GO:0030246">
    <property type="term" value="F:carbohydrate binding"/>
    <property type="evidence" value="ECO:0007669"/>
    <property type="project" value="UniProtKB-UniRule"/>
</dbReference>
<feature type="chain" id="PRO_5017377211" description="Galectin" evidence="3">
    <location>
        <begin position="22"/>
        <end position="157"/>
    </location>
</feature>
<organism evidence="5 6">
    <name type="scientific">Paramormyrops kingsleyae</name>
    <dbReference type="NCBI Taxonomy" id="1676925"/>
    <lineage>
        <taxon>Eukaryota</taxon>
        <taxon>Metazoa</taxon>
        <taxon>Chordata</taxon>
        <taxon>Craniata</taxon>
        <taxon>Vertebrata</taxon>
        <taxon>Euteleostomi</taxon>
        <taxon>Actinopterygii</taxon>
        <taxon>Neopterygii</taxon>
        <taxon>Teleostei</taxon>
        <taxon>Osteoglossocephala</taxon>
        <taxon>Osteoglossomorpha</taxon>
        <taxon>Osteoglossiformes</taxon>
        <taxon>Mormyridae</taxon>
        <taxon>Paramormyrops</taxon>
    </lineage>
</organism>
<evidence type="ECO:0000313" key="6">
    <source>
        <dbReference type="Proteomes" id="UP000261540"/>
    </source>
</evidence>
<dbReference type="InterPro" id="IPR044156">
    <property type="entry name" value="Galectin-like"/>
</dbReference>
<keyword evidence="1 2" id="KW-0430">Lectin</keyword>
<dbReference type="SUPFAM" id="SSF49899">
    <property type="entry name" value="Concanavalin A-like lectins/glucanases"/>
    <property type="match status" value="1"/>
</dbReference>
<dbReference type="SMART" id="SM00908">
    <property type="entry name" value="Gal-bind_lectin"/>
    <property type="match status" value="1"/>
</dbReference>
<protein>
    <recommendedName>
        <fullName evidence="2">Galectin</fullName>
    </recommendedName>
</protein>
<keyword evidence="6" id="KW-1185">Reference proteome</keyword>
<reference evidence="5" key="1">
    <citation type="submission" date="2025-08" db="UniProtKB">
        <authorList>
            <consortium name="Ensembl"/>
        </authorList>
    </citation>
    <scope>IDENTIFICATION</scope>
</reference>
<dbReference type="PROSITE" id="PS51304">
    <property type="entry name" value="GALECTIN"/>
    <property type="match status" value="1"/>
</dbReference>
<feature type="signal peptide" evidence="3">
    <location>
        <begin position="1"/>
        <end position="21"/>
    </location>
</feature>